<gene>
    <name evidence="17" type="ORF">ACFSR1_01855</name>
</gene>
<dbReference type="Pfam" id="PF04205">
    <property type="entry name" value="FMN_bind"/>
    <property type="match status" value="1"/>
</dbReference>
<keyword evidence="13" id="KW-0830">Ubiquinone</keyword>
<evidence type="ECO:0000256" key="5">
    <source>
        <dbReference type="ARBA" id="ARBA00022630"/>
    </source>
</evidence>
<keyword evidence="8" id="KW-1278">Translocase</keyword>
<evidence type="ECO:0000256" key="15">
    <source>
        <dbReference type="ARBA" id="ARBA00023201"/>
    </source>
</evidence>
<dbReference type="InterPro" id="IPR007329">
    <property type="entry name" value="FMN-bd"/>
</dbReference>
<evidence type="ECO:0000256" key="8">
    <source>
        <dbReference type="ARBA" id="ARBA00022967"/>
    </source>
</evidence>
<keyword evidence="14" id="KW-0472">Membrane</keyword>
<keyword evidence="12" id="KW-0406">Ion transport</keyword>
<dbReference type="RefSeq" id="WP_378289056.1">
    <property type="nucleotide sequence ID" value="NZ_JBHULE010000002.1"/>
</dbReference>
<evidence type="ECO:0000256" key="14">
    <source>
        <dbReference type="ARBA" id="ARBA00023136"/>
    </source>
</evidence>
<keyword evidence="6" id="KW-0288">FMN</keyword>
<evidence type="ECO:0000256" key="6">
    <source>
        <dbReference type="ARBA" id="ARBA00022643"/>
    </source>
</evidence>
<name>A0ABW5LB88_9FLAO</name>
<reference evidence="18" key="1">
    <citation type="journal article" date="2019" name="Int. J. Syst. Evol. Microbiol.">
        <title>The Global Catalogue of Microorganisms (GCM) 10K type strain sequencing project: providing services to taxonomists for standard genome sequencing and annotation.</title>
        <authorList>
            <consortium name="The Broad Institute Genomics Platform"/>
            <consortium name="The Broad Institute Genome Sequencing Center for Infectious Disease"/>
            <person name="Wu L."/>
            <person name="Ma J."/>
        </authorList>
    </citation>
    <scope>NUCLEOTIDE SEQUENCE [LARGE SCALE GENOMIC DNA]</scope>
    <source>
        <strain evidence="18">KCTC 52274</strain>
    </source>
</reference>
<dbReference type="PANTHER" id="PTHR37838">
    <property type="entry name" value="NA(+)-TRANSLOCATING NADH-QUINONE REDUCTASE SUBUNIT C"/>
    <property type="match status" value="1"/>
</dbReference>
<evidence type="ECO:0000256" key="3">
    <source>
        <dbReference type="ARBA" id="ARBA00022519"/>
    </source>
</evidence>
<evidence type="ECO:0000256" key="2">
    <source>
        <dbReference type="ARBA" id="ARBA00022475"/>
    </source>
</evidence>
<evidence type="ECO:0000256" key="11">
    <source>
        <dbReference type="ARBA" id="ARBA00023053"/>
    </source>
</evidence>
<comment type="caution">
    <text evidence="17">The sequence shown here is derived from an EMBL/GenBank/DDBJ whole genome shotgun (WGS) entry which is preliminary data.</text>
</comment>
<protein>
    <submittedName>
        <fullName evidence="17">FMN-binding protein</fullName>
    </submittedName>
</protein>
<evidence type="ECO:0000256" key="7">
    <source>
        <dbReference type="ARBA" id="ARBA00022692"/>
    </source>
</evidence>
<dbReference type="PANTHER" id="PTHR37838:SF1">
    <property type="entry name" value="NA(+)-TRANSLOCATING NADH-QUINONE REDUCTASE SUBUNIT C"/>
    <property type="match status" value="1"/>
</dbReference>
<feature type="domain" description="FMN-binding" evidence="16">
    <location>
        <begin position="125"/>
        <end position="222"/>
    </location>
</feature>
<evidence type="ECO:0000313" key="17">
    <source>
        <dbReference type="EMBL" id="MFD2561394.1"/>
    </source>
</evidence>
<evidence type="ECO:0000256" key="9">
    <source>
        <dbReference type="ARBA" id="ARBA00022989"/>
    </source>
</evidence>
<keyword evidence="15" id="KW-0739">Sodium transport</keyword>
<accession>A0ABW5LB88</accession>
<evidence type="ECO:0000256" key="10">
    <source>
        <dbReference type="ARBA" id="ARBA00023027"/>
    </source>
</evidence>
<evidence type="ECO:0000256" key="12">
    <source>
        <dbReference type="ARBA" id="ARBA00023065"/>
    </source>
</evidence>
<keyword evidence="4" id="KW-0597">Phosphoprotein</keyword>
<evidence type="ECO:0000256" key="13">
    <source>
        <dbReference type="ARBA" id="ARBA00023075"/>
    </source>
</evidence>
<evidence type="ECO:0000256" key="4">
    <source>
        <dbReference type="ARBA" id="ARBA00022553"/>
    </source>
</evidence>
<keyword evidence="7" id="KW-0812">Transmembrane</keyword>
<keyword evidence="10" id="KW-0520">NAD</keyword>
<dbReference type="EMBL" id="JBHULE010000002">
    <property type="protein sequence ID" value="MFD2561394.1"/>
    <property type="molecule type" value="Genomic_DNA"/>
</dbReference>
<dbReference type="Proteomes" id="UP001597319">
    <property type="component" value="Unassembled WGS sequence"/>
</dbReference>
<keyword evidence="5" id="KW-0285">Flavoprotein</keyword>
<evidence type="ECO:0000259" key="16">
    <source>
        <dbReference type="SMART" id="SM00900"/>
    </source>
</evidence>
<keyword evidence="18" id="KW-1185">Reference proteome</keyword>
<keyword evidence="1" id="KW-0813">Transport</keyword>
<dbReference type="SMART" id="SM00900">
    <property type="entry name" value="FMN_bind"/>
    <property type="match status" value="1"/>
</dbReference>
<keyword evidence="11" id="KW-0915">Sodium</keyword>
<organism evidence="17 18">
    <name type="scientific">Aquimarina rubra</name>
    <dbReference type="NCBI Taxonomy" id="1920033"/>
    <lineage>
        <taxon>Bacteria</taxon>
        <taxon>Pseudomonadati</taxon>
        <taxon>Bacteroidota</taxon>
        <taxon>Flavobacteriia</taxon>
        <taxon>Flavobacteriales</taxon>
        <taxon>Flavobacteriaceae</taxon>
        <taxon>Aquimarina</taxon>
    </lineage>
</organism>
<keyword evidence="3" id="KW-0997">Cell inner membrane</keyword>
<evidence type="ECO:0000313" key="18">
    <source>
        <dbReference type="Proteomes" id="UP001597319"/>
    </source>
</evidence>
<proteinExistence type="predicted"/>
<dbReference type="InterPro" id="IPR010204">
    <property type="entry name" value="NqrC"/>
</dbReference>
<evidence type="ECO:0000256" key="1">
    <source>
        <dbReference type="ARBA" id="ARBA00022448"/>
    </source>
</evidence>
<keyword evidence="2" id="KW-1003">Cell membrane</keyword>
<keyword evidence="9" id="KW-1133">Transmembrane helix</keyword>
<sequence length="228" mass="25493">MKRLLLLMVLLSGIWACKKQITTEKQEIPESNSAQQKKENKGITQSSPFIKELVTFANIKANDSSDIDKLFQVKIIDSTGKISPSNITEGIDLYKKAVTSQQQMTLPIFEITNSDQVILFAVGKGYMDAIWAKILINKNSQEISKIAFNHKAESEGYGAEITYDSFENKFTGTKISLTQNTFCLLQNGKNLIKGDKKIDGISGATITSHAVIQMLNERLKKYQSYLLD</sequence>